<dbReference type="AlphaFoldDB" id="A0A5P1F7M5"/>
<dbReference type="Gramene" id="ONK74385">
    <property type="protein sequence ID" value="ONK74385"/>
    <property type="gene ID" value="A4U43_C03F5680"/>
</dbReference>
<evidence type="ECO:0000313" key="1">
    <source>
        <dbReference type="EMBL" id="ONK74385.1"/>
    </source>
</evidence>
<protein>
    <submittedName>
        <fullName evidence="1">Uncharacterized protein</fullName>
    </submittedName>
</protein>
<keyword evidence="2" id="KW-1185">Reference proteome</keyword>
<sequence>MIRLCWKLAFALGYLVLEDKLIELGSPMFFRGGIESLSKYLIEELALAKLKLGIVEYVRLGGDPSGTICATEGIDSACTPNSRVESAVRSYDVIQRHTEEHDDILLVAMFRDILMSITDAYLERGVMCNVLRLEPTRPNSHVESAVQVMMMSLRGILRITTMSSSSNV</sequence>
<dbReference type="Proteomes" id="UP000243459">
    <property type="component" value="Chromosome 3"/>
</dbReference>
<reference evidence="2" key="1">
    <citation type="journal article" date="2017" name="Nat. Commun.">
        <title>The asparagus genome sheds light on the origin and evolution of a young Y chromosome.</title>
        <authorList>
            <person name="Harkess A."/>
            <person name="Zhou J."/>
            <person name="Xu C."/>
            <person name="Bowers J.E."/>
            <person name="Van der Hulst R."/>
            <person name="Ayyampalayam S."/>
            <person name="Mercati F."/>
            <person name="Riccardi P."/>
            <person name="McKain M.R."/>
            <person name="Kakrana A."/>
            <person name="Tang H."/>
            <person name="Ray J."/>
            <person name="Groenendijk J."/>
            <person name="Arikit S."/>
            <person name="Mathioni S.M."/>
            <person name="Nakano M."/>
            <person name="Shan H."/>
            <person name="Telgmann-Rauber A."/>
            <person name="Kanno A."/>
            <person name="Yue Z."/>
            <person name="Chen H."/>
            <person name="Li W."/>
            <person name="Chen Y."/>
            <person name="Xu X."/>
            <person name="Zhang Y."/>
            <person name="Luo S."/>
            <person name="Chen H."/>
            <person name="Gao J."/>
            <person name="Mao Z."/>
            <person name="Pires J.C."/>
            <person name="Luo M."/>
            <person name="Kudrna D."/>
            <person name="Wing R.A."/>
            <person name="Meyers B.C."/>
            <person name="Yi K."/>
            <person name="Kong H."/>
            <person name="Lavrijsen P."/>
            <person name="Sunseri F."/>
            <person name="Falavigna A."/>
            <person name="Ye Y."/>
            <person name="Leebens-Mack J.H."/>
            <person name="Chen G."/>
        </authorList>
    </citation>
    <scope>NUCLEOTIDE SEQUENCE [LARGE SCALE GENOMIC DNA]</scope>
    <source>
        <strain evidence="2">cv. DH0086</strain>
    </source>
</reference>
<organism evidence="1 2">
    <name type="scientific">Asparagus officinalis</name>
    <name type="common">Garden asparagus</name>
    <dbReference type="NCBI Taxonomy" id="4686"/>
    <lineage>
        <taxon>Eukaryota</taxon>
        <taxon>Viridiplantae</taxon>
        <taxon>Streptophyta</taxon>
        <taxon>Embryophyta</taxon>
        <taxon>Tracheophyta</taxon>
        <taxon>Spermatophyta</taxon>
        <taxon>Magnoliopsida</taxon>
        <taxon>Liliopsida</taxon>
        <taxon>Asparagales</taxon>
        <taxon>Asparagaceae</taxon>
        <taxon>Asparagoideae</taxon>
        <taxon>Asparagus</taxon>
    </lineage>
</organism>
<dbReference type="EMBL" id="CM007383">
    <property type="protein sequence ID" value="ONK74385.1"/>
    <property type="molecule type" value="Genomic_DNA"/>
</dbReference>
<gene>
    <name evidence="1" type="ORF">A4U43_C03F5680</name>
</gene>
<proteinExistence type="predicted"/>
<evidence type="ECO:0000313" key="2">
    <source>
        <dbReference type="Proteomes" id="UP000243459"/>
    </source>
</evidence>
<name>A0A5P1F7M5_ASPOF</name>
<accession>A0A5P1F7M5</accession>